<accession>A0A654ZNT7</accession>
<evidence type="ECO:0000313" key="2">
    <source>
        <dbReference type="EMBL" id="CKR08202.1"/>
    </source>
</evidence>
<evidence type="ECO:0000313" key="3">
    <source>
        <dbReference type="Proteomes" id="UP000050164"/>
    </source>
</evidence>
<protein>
    <submittedName>
        <fullName evidence="2">Uncharacterized protein</fullName>
    </submittedName>
</protein>
<dbReference type="AlphaFoldDB" id="A0A654ZNT7"/>
<dbReference type="Proteomes" id="UP000050164">
    <property type="component" value="Unassembled WGS sequence"/>
</dbReference>
<gene>
    <name evidence="2" type="ORF">ERS027659_00675</name>
</gene>
<organism evidence="2 3">
    <name type="scientific">Mycobacterium tuberculosis</name>
    <dbReference type="NCBI Taxonomy" id="1773"/>
    <lineage>
        <taxon>Bacteria</taxon>
        <taxon>Bacillati</taxon>
        <taxon>Actinomycetota</taxon>
        <taxon>Actinomycetes</taxon>
        <taxon>Mycobacteriales</taxon>
        <taxon>Mycobacteriaceae</taxon>
        <taxon>Mycobacterium</taxon>
        <taxon>Mycobacterium tuberculosis complex</taxon>
    </lineage>
</organism>
<reference evidence="2 3" key="1">
    <citation type="submission" date="2015-03" db="EMBL/GenBank/DDBJ databases">
        <authorList>
            <consortium name="Pathogen Informatics"/>
        </authorList>
    </citation>
    <scope>NUCLEOTIDE SEQUENCE [LARGE SCALE GENOMIC DNA]</scope>
    <source>
        <strain evidence="2 3">Bir 185</strain>
    </source>
</reference>
<feature type="region of interest" description="Disordered" evidence="1">
    <location>
        <begin position="231"/>
        <end position="258"/>
    </location>
</feature>
<proteinExistence type="predicted"/>
<dbReference type="EMBL" id="CNFT01000098">
    <property type="protein sequence ID" value="CKR08202.1"/>
    <property type="molecule type" value="Genomic_DNA"/>
</dbReference>
<feature type="compositionally biased region" description="Gly residues" evidence="1">
    <location>
        <begin position="239"/>
        <end position="250"/>
    </location>
</feature>
<sequence length="298" mass="29954">MDVSAVCGRLGGRADAPGVRGVGPGHGAFAAGNGAAHAGDRPVVRTQPAGPSGDHASGRGAGIYRGATGPRLRHLRPGERAGVGLSGAVVVDDGLLVTAAAGPPGQPDVPRRVGLRRRMQRASAAGIRADRRAGADHDVDRRADLASPRADRAGRRILAGGLPDLPDGLLRTAGSEYRAGQGCRGRQVVARHDLRVELQPAVRTVGAVGAVGAAGIAVDDGAPPAVVPASRAGTRLRSGGPGGAKSAGRGGFHRRQRRAAGAVLDSARRRLYARPGVAGAAVLFAGPGGGHSYFAARR</sequence>
<name>A0A654ZNT7_MYCTX</name>
<evidence type="ECO:0000256" key="1">
    <source>
        <dbReference type="SAM" id="MobiDB-lite"/>
    </source>
</evidence>